<dbReference type="PROSITE" id="PS01063">
    <property type="entry name" value="SIGMA70_ECF"/>
    <property type="match status" value="1"/>
</dbReference>
<dbReference type="STRING" id="587636.SAMN05216199_3877"/>
<comment type="similarity">
    <text evidence="1 6">Belongs to the sigma-70 factor family. ECF subfamily.</text>
</comment>
<dbReference type="Gene3D" id="1.10.1740.10">
    <property type="match status" value="1"/>
</dbReference>
<keyword evidence="4 6" id="KW-0238">DNA-binding</keyword>
<dbReference type="Pfam" id="PF04542">
    <property type="entry name" value="Sigma70_r2"/>
    <property type="match status" value="1"/>
</dbReference>
<name>A0A1H9XIG6_9MICO</name>
<dbReference type="GO" id="GO:0016987">
    <property type="term" value="F:sigma factor activity"/>
    <property type="evidence" value="ECO:0007669"/>
    <property type="project" value="UniProtKB-KW"/>
</dbReference>
<evidence type="ECO:0000256" key="5">
    <source>
        <dbReference type="ARBA" id="ARBA00023163"/>
    </source>
</evidence>
<evidence type="ECO:0000256" key="6">
    <source>
        <dbReference type="RuleBase" id="RU000716"/>
    </source>
</evidence>
<evidence type="ECO:0000313" key="9">
    <source>
        <dbReference type="EMBL" id="SES45980.1"/>
    </source>
</evidence>
<dbReference type="SUPFAM" id="SSF88659">
    <property type="entry name" value="Sigma3 and sigma4 domains of RNA polymerase sigma factors"/>
    <property type="match status" value="1"/>
</dbReference>
<dbReference type="PANTHER" id="PTHR43133">
    <property type="entry name" value="RNA POLYMERASE ECF-TYPE SIGMA FACTO"/>
    <property type="match status" value="1"/>
</dbReference>
<evidence type="ECO:0000256" key="3">
    <source>
        <dbReference type="ARBA" id="ARBA00023082"/>
    </source>
</evidence>
<dbReference type="InterPro" id="IPR013324">
    <property type="entry name" value="RNA_pol_sigma_r3/r4-like"/>
</dbReference>
<dbReference type="InterPro" id="IPR014284">
    <property type="entry name" value="RNA_pol_sigma-70_dom"/>
</dbReference>
<dbReference type="NCBIfam" id="NF007227">
    <property type="entry name" value="PRK09645.1"/>
    <property type="match status" value="1"/>
</dbReference>
<protein>
    <recommendedName>
        <fullName evidence="6">RNA polymerase sigma factor</fullName>
    </recommendedName>
</protein>
<evidence type="ECO:0000256" key="2">
    <source>
        <dbReference type="ARBA" id="ARBA00023015"/>
    </source>
</evidence>
<organism evidence="9 10">
    <name type="scientific">Pedococcus cremeus</name>
    <dbReference type="NCBI Taxonomy" id="587636"/>
    <lineage>
        <taxon>Bacteria</taxon>
        <taxon>Bacillati</taxon>
        <taxon>Actinomycetota</taxon>
        <taxon>Actinomycetes</taxon>
        <taxon>Micrococcales</taxon>
        <taxon>Intrasporangiaceae</taxon>
        <taxon>Pedococcus</taxon>
    </lineage>
</organism>
<dbReference type="CDD" id="cd06171">
    <property type="entry name" value="Sigma70_r4"/>
    <property type="match status" value="1"/>
</dbReference>
<keyword evidence="2 6" id="KW-0805">Transcription regulation</keyword>
<dbReference type="InterPro" id="IPR013325">
    <property type="entry name" value="RNA_pol_sigma_r2"/>
</dbReference>
<dbReference type="InterPro" id="IPR036388">
    <property type="entry name" value="WH-like_DNA-bd_sf"/>
</dbReference>
<proteinExistence type="inferred from homology"/>
<keyword evidence="10" id="KW-1185">Reference proteome</keyword>
<evidence type="ECO:0000259" key="7">
    <source>
        <dbReference type="Pfam" id="PF04542"/>
    </source>
</evidence>
<accession>A0A1H9XIG6</accession>
<dbReference type="Gene3D" id="1.10.10.10">
    <property type="entry name" value="Winged helix-like DNA-binding domain superfamily/Winged helix DNA-binding domain"/>
    <property type="match status" value="1"/>
</dbReference>
<keyword evidence="5 6" id="KW-0804">Transcription</keyword>
<sequence length="175" mass="19425">MGVSQRAVAQREAALRGLHDRHAPELWRFALHLTHDPQAAEDVVQETLLRAWNDPGLEGRSDAAARAWLFTVTRHIVVDRWRSAASRHERGTADVTDSPVPDATSEVLDRWLIADALGSLSAEHRAVITAAYYEGRTVAEIAESLRVPAGTVKSRLHYGLRSLRLVLQEKGVTRP</sequence>
<dbReference type="Pfam" id="PF04545">
    <property type="entry name" value="Sigma70_r4"/>
    <property type="match status" value="1"/>
</dbReference>
<evidence type="ECO:0000259" key="8">
    <source>
        <dbReference type="Pfam" id="PF04545"/>
    </source>
</evidence>
<dbReference type="NCBIfam" id="TIGR02937">
    <property type="entry name" value="sigma70-ECF"/>
    <property type="match status" value="1"/>
</dbReference>
<dbReference type="EMBL" id="FOHB01000008">
    <property type="protein sequence ID" value="SES45980.1"/>
    <property type="molecule type" value="Genomic_DNA"/>
</dbReference>
<dbReference type="InterPro" id="IPR000838">
    <property type="entry name" value="RNA_pol_sigma70_ECF_CS"/>
</dbReference>
<dbReference type="GO" id="GO:0003677">
    <property type="term" value="F:DNA binding"/>
    <property type="evidence" value="ECO:0007669"/>
    <property type="project" value="UniProtKB-KW"/>
</dbReference>
<evidence type="ECO:0000313" key="10">
    <source>
        <dbReference type="Proteomes" id="UP000199019"/>
    </source>
</evidence>
<dbReference type="PANTHER" id="PTHR43133:SF52">
    <property type="entry name" value="ECF RNA POLYMERASE SIGMA FACTOR SIGL"/>
    <property type="match status" value="1"/>
</dbReference>
<dbReference type="InterPro" id="IPR007627">
    <property type="entry name" value="RNA_pol_sigma70_r2"/>
</dbReference>
<dbReference type="InterPro" id="IPR039425">
    <property type="entry name" value="RNA_pol_sigma-70-like"/>
</dbReference>
<evidence type="ECO:0000256" key="4">
    <source>
        <dbReference type="ARBA" id="ARBA00023125"/>
    </source>
</evidence>
<evidence type="ECO:0000256" key="1">
    <source>
        <dbReference type="ARBA" id="ARBA00010641"/>
    </source>
</evidence>
<gene>
    <name evidence="9" type="ORF">SAMN05216199_3877</name>
</gene>
<dbReference type="Proteomes" id="UP000199019">
    <property type="component" value="Unassembled WGS sequence"/>
</dbReference>
<keyword evidence="3 6" id="KW-0731">Sigma factor</keyword>
<dbReference type="GO" id="GO:0006352">
    <property type="term" value="P:DNA-templated transcription initiation"/>
    <property type="evidence" value="ECO:0007669"/>
    <property type="project" value="InterPro"/>
</dbReference>
<feature type="domain" description="RNA polymerase sigma-70 region 4" evidence="8">
    <location>
        <begin position="116"/>
        <end position="164"/>
    </location>
</feature>
<feature type="domain" description="RNA polymerase sigma-70 region 2" evidence="7">
    <location>
        <begin position="19"/>
        <end position="85"/>
    </location>
</feature>
<dbReference type="AlphaFoldDB" id="A0A1H9XIG6"/>
<dbReference type="InterPro" id="IPR007630">
    <property type="entry name" value="RNA_pol_sigma70_r4"/>
</dbReference>
<reference evidence="10" key="1">
    <citation type="submission" date="2016-10" db="EMBL/GenBank/DDBJ databases">
        <authorList>
            <person name="Varghese N."/>
            <person name="Submissions S."/>
        </authorList>
    </citation>
    <scope>NUCLEOTIDE SEQUENCE [LARGE SCALE GENOMIC DNA]</scope>
    <source>
        <strain evidence="10">CGMCC 1.6963</strain>
    </source>
</reference>
<dbReference type="SUPFAM" id="SSF88946">
    <property type="entry name" value="Sigma2 domain of RNA polymerase sigma factors"/>
    <property type="match status" value="1"/>
</dbReference>